<gene>
    <name evidence="7" type="ORF">BN973_03794</name>
</gene>
<dbReference type="GO" id="GO:0005829">
    <property type="term" value="C:cytosol"/>
    <property type="evidence" value="ECO:0007669"/>
    <property type="project" value="TreeGrafter"/>
</dbReference>
<dbReference type="InterPro" id="IPR014016">
    <property type="entry name" value="UvrD-like_ATP-bd"/>
</dbReference>
<dbReference type="AlphaFoldDB" id="A0A024K1N6"/>
<dbReference type="GO" id="GO:0005524">
    <property type="term" value="F:ATP binding"/>
    <property type="evidence" value="ECO:0007669"/>
    <property type="project" value="UniProtKB-UniRule"/>
</dbReference>
<dbReference type="STRING" id="47839.BN973_03794"/>
<dbReference type="Gene3D" id="3.40.50.300">
    <property type="entry name" value="P-loop containing nucleotide triphosphate hydrolases"/>
    <property type="match status" value="2"/>
</dbReference>
<keyword evidence="1 5" id="KW-0547">Nucleotide-binding</keyword>
<dbReference type="Proteomes" id="UP000028880">
    <property type="component" value="Unassembled WGS sequence"/>
</dbReference>
<evidence type="ECO:0000256" key="3">
    <source>
        <dbReference type="ARBA" id="ARBA00022806"/>
    </source>
</evidence>
<name>A0A024K1N6_9MYCO</name>
<evidence type="ECO:0000256" key="1">
    <source>
        <dbReference type="ARBA" id="ARBA00022741"/>
    </source>
</evidence>
<feature type="binding site" evidence="5">
    <location>
        <begin position="46"/>
        <end position="53"/>
    </location>
    <ligand>
        <name>ATP</name>
        <dbReference type="ChEBI" id="CHEBI:30616"/>
    </ligand>
</feature>
<dbReference type="PANTHER" id="PTHR11070">
    <property type="entry name" value="UVRD / RECB / PCRA DNA HELICASE FAMILY MEMBER"/>
    <property type="match status" value="1"/>
</dbReference>
<keyword evidence="2 5" id="KW-0378">Hydrolase</keyword>
<evidence type="ECO:0000256" key="2">
    <source>
        <dbReference type="ARBA" id="ARBA00022801"/>
    </source>
</evidence>
<evidence type="ECO:0000259" key="6">
    <source>
        <dbReference type="PROSITE" id="PS51198"/>
    </source>
</evidence>
<sequence length="444" mass="49545">MRAESALRAQLQAPRTKSLAPVLSTLQPDQYELVTVPAMDSMIIEGKPGTGKTIIASHRAAYLVDPQTPPENTLDGNVLVVGPTTRYSRHIRDIINRLTGSSERIKVMSLPELMQHILDLKGIPRGPISTVWRDVDWELGRFGRRGIGRLKDAKGVVPTTEQVYEFLRLQGGKVTEDTDWIGYFRGLPPYKDALPLMTHSPLLAFIRWQVAAPDDLKGVEHIIIDEAQDVTPLAWFLLDEINEANAWTILGDLNQRRSDHTLSSWAHVLELIAIAEDTPVRQLERGYRSTRRILEFASRLLPRSERLVVAFQEDGPAPTVEKVQPKELGAAVIGQADRLLAAYPMGTVAVITVNPVVVTKTLRSKGWKATGFDAQLWEQDGREVTVLEPDAARGLEFDAVVVVEPADFPQNYGRLGPLYTALTRPNRELVVLYSKSLPDALRRR</sequence>
<dbReference type="GO" id="GO:0016787">
    <property type="term" value="F:hydrolase activity"/>
    <property type="evidence" value="ECO:0007669"/>
    <property type="project" value="UniProtKB-UniRule"/>
</dbReference>
<dbReference type="HOGENOM" id="CLU_616522_0_0_11"/>
<dbReference type="InterPro" id="IPR000212">
    <property type="entry name" value="DNA_helicase_UvrD/REP"/>
</dbReference>
<dbReference type="Pfam" id="PF13245">
    <property type="entry name" value="AAA_19"/>
    <property type="match status" value="1"/>
</dbReference>
<reference evidence="7" key="2">
    <citation type="submission" date="2014-04" db="EMBL/GenBank/DDBJ databases">
        <authorList>
            <person name="Xu Y.W."/>
            <person name="Yang Q."/>
        </authorList>
    </citation>
    <scope>NUCLEOTIDE SEQUENCE</scope>
    <source>
        <strain evidence="7">DSM 44626</strain>
    </source>
</reference>
<protein>
    <submittedName>
        <fullName evidence="7">DNA/RNA helicase</fullName>
    </submittedName>
</protein>
<dbReference type="eggNOG" id="COG3973">
    <property type="taxonomic scope" value="Bacteria"/>
</dbReference>
<dbReference type="GO" id="GO:0003677">
    <property type="term" value="F:DNA binding"/>
    <property type="evidence" value="ECO:0007669"/>
    <property type="project" value="InterPro"/>
</dbReference>
<dbReference type="EMBL" id="HG964446">
    <property type="protein sequence ID" value="CDO89418.1"/>
    <property type="molecule type" value="Genomic_DNA"/>
</dbReference>
<feature type="domain" description="UvrD-like helicase ATP-binding" evidence="6">
    <location>
        <begin position="25"/>
        <end position="290"/>
    </location>
</feature>
<accession>A0A024K1N6</accession>
<keyword evidence="3 5" id="KW-0347">Helicase</keyword>
<evidence type="ECO:0000256" key="5">
    <source>
        <dbReference type="PROSITE-ProRule" id="PRU00560"/>
    </source>
</evidence>
<reference evidence="7" key="1">
    <citation type="journal article" date="2014" name="Genome Announc.">
        <title>Draft Genome Sequence of Mycobacterium triplex DSM 44626.</title>
        <authorList>
            <person name="Sassi M."/>
            <person name="Croce O."/>
            <person name="Robert C."/>
            <person name="Raoult D."/>
            <person name="Drancourt M."/>
        </authorList>
    </citation>
    <scope>NUCLEOTIDE SEQUENCE [LARGE SCALE GENOMIC DNA]</scope>
    <source>
        <strain evidence="7">DSM 44626</strain>
    </source>
</reference>
<proteinExistence type="predicted"/>
<evidence type="ECO:0000313" key="7">
    <source>
        <dbReference type="EMBL" id="CDO89418.1"/>
    </source>
</evidence>
<dbReference type="SUPFAM" id="SSF52540">
    <property type="entry name" value="P-loop containing nucleoside triphosphate hydrolases"/>
    <property type="match status" value="1"/>
</dbReference>
<organism evidence="7">
    <name type="scientific">Mycobacterium triplex</name>
    <dbReference type="NCBI Taxonomy" id="47839"/>
    <lineage>
        <taxon>Bacteria</taxon>
        <taxon>Bacillati</taxon>
        <taxon>Actinomycetota</taxon>
        <taxon>Actinomycetes</taxon>
        <taxon>Mycobacteriales</taxon>
        <taxon>Mycobacteriaceae</taxon>
        <taxon>Mycobacterium</taxon>
        <taxon>Mycobacterium simiae complex</taxon>
    </lineage>
</organism>
<dbReference type="GO" id="GO:0000725">
    <property type="term" value="P:recombinational repair"/>
    <property type="evidence" value="ECO:0007669"/>
    <property type="project" value="TreeGrafter"/>
</dbReference>
<keyword evidence="4 5" id="KW-0067">ATP-binding</keyword>
<dbReference type="GO" id="GO:0043138">
    <property type="term" value="F:3'-5' DNA helicase activity"/>
    <property type="evidence" value="ECO:0007669"/>
    <property type="project" value="TreeGrafter"/>
</dbReference>
<dbReference type="InterPro" id="IPR027417">
    <property type="entry name" value="P-loop_NTPase"/>
</dbReference>
<evidence type="ECO:0000256" key="4">
    <source>
        <dbReference type="ARBA" id="ARBA00022840"/>
    </source>
</evidence>
<dbReference type="PANTHER" id="PTHR11070:SF45">
    <property type="entry name" value="DNA 3'-5' HELICASE"/>
    <property type="match status" value="1"/>
</dbReference>
<dbReference type="PROSITE" id="PS51198">
    <property type="entry name" value="UVRD_HELICASE_ATP_BIND"/>
    <property type="match status" value="1"/>
</dbReference>